<feature type="transmembrane region" description="Helical" evidence="1">
    <location>
        <begin position="6"/>
        <end position="26"/>
    </location>
</feature>
<organism evidence="2">
    <name type="scientific">marine sediment metagenome</name>
    <dbReference type="NCBI Taxonomy" id="412755"/>
    <lineage>
        <taxon>unclassified sequences</taxon>
        <taxon>metagenomes</taxon>
        <taxon>ecological metagenomes</taxon>
    </lineage>
</organism>
<dbReference type="EMBL" id="BARS01017070">
    <property type="protein sequence ID" value="GAF93863.1"/>
    <property type="molecule type" value="Genomic_DNA"/>
</dbReference>
<evidence type="ECO:0000313" key="2">
    <source>
        <dbReference type="EMBL" id="GAF93863.1"/>
    </source>
</evidence>
<proteinExistence type="predicted"/>
<gene>
    <name evidence="2" type="ORF">S01H1_27972</name>
</gene>
<evidence type="ECO:0000256" key="1">
    <source>
        <dbReference type="SAM" id="Phobius"/>
    </source>
</evidence>
<keyword evidence="1" id="KW-1133">Transmembrane helix</keyword>
<protein>
    <submittedName>
        <fullName evidence="2">Uncharacterized protein</fullName>
    </submittedName>
</protein>
<reference evidence="2" key="1">
    <citation type="journal article" date="2014" name="Front. Microbiol.">
        <title>High frequency of phylogenetically diverse reductive dehalogenase-homologous genes in deep subseafloor sedimentary metagenomes.</title>
        <authorList>
            <person name="Kawai M."/>
            <person name="Futagami T."/>
            <person name="Toyoda A."/>
            <person name="Takaki Y."/>
            <person name="Nishi S."/>
            <person name="Hori S."/>
            <person name="Arai W."/>
            <person name="Tsubouchi T."/>
            <person name="Morono Y."/>
            <person name="Uchiyama I."/>
            <person name="Ito T."/>
            <person name="Fujiyama A."/>
            <person name="Inagaki F."/>
            <person name="Takami H."/>
        </authorList>
    </citation>
    <scope>NUCLEOTIDE SEQUENCE</scope>
    <source>
        <strain evidence="2">Expedition CK06-06</strain>
    </source>
</reference>
<keyword evidence="1" id="KW-0472">Membrane</keyword>
<name>X0TJY4_9ZZZZ</name>
<keyword evidence="1" id="KW-0812">Transmembrane</keyword>
<accession>X0TJY4</accession>
<comment type="caution">
    <text evidence="2">The sequence shown here is derived from an EMBL/GenBank/DDBJ whole genome shotgun (WGS) entry which is preliminary data.</text>
</comment>
<dbReference type="AlphaFoldDB" id="X0TJY4"/>
<sequence>MWDSITIIGLTAILCAAVFGPPIFLLRNYLTKQAPKNYPYRKPSMFVDSFGHIQKVEPEKSMEVETSKYFKDHPKEAKEFIDGLHDEEVW</sequence>